<protein>
    <recommendedName>
        <fullName evidence="1">RIMS-binding protein 1/2/3 Fn3 domain-containing protein</fullName>
    </recommendedName>
</protein>
<evidence type="ECO:0000313" key="2">
    <source>
        <dbReference type="EMBL" id="VDM10797.1"/>
    </source>
</evidence>
<feature type="domain" description="RIMS-binding protein 1/2/3 Fn3" evidence="1">
    <location>
        <begin position="4"/>
        <end position="47"/>
    </location>
</feature>
<dbReference type="OrthoDB" id="4158657at2759"/>
<dbReference type="InParanoid" id="A0A3P7E289"/>
<proteinExistence type="predicted"/>
<dbReference type="AlphaFoldDB" id="A0A3P7E289"/>
<sequence length="106" mass="11552">MGTDHVLLRLSDFADDPPIFVTVRTRTKEGAVSSDSNVCRVPRDITNTTELSNRSTTYGIQSNLVQTIPSTGVRPSLRNGFFISSKHTLPLSPLQLSSSSSSLPKF</sequence>
<dbReference type="InterPro" id="IPR057884">
    <property type="entry name" value="FN3_RIM-BP1/2/3"/>
</dbReference>
<evidence type="ECO:0000313" key="3">
    <source>
        <dbReference type="Proteomes" id="UP000270924"/>
    </source>
</evidence>
<keyword evidence="3" id="KW-1185">Reference proteome</keyword>
<dbReference type="Proteomes" id="UP000270924">
    <property type="component" value="Unassembled WGS sequence"/>
</dbReference>
<dbReference type="Pfam" id="PF25523">
    <property type="entry name" value="Ig_RIMBP2"/>
    <property type="match status" value="1"/>
</dbReference>
<reference evidence="2 3" key="1">
    <citation type="submission" date="2018-11" db="EMBL/GenBank/DDBJ databases">
        <authorList>
            <consortium name="Pathogen Informatics"/>
        </authorList>
    </citation>
    <scope>NUCLEOTIDE SEQUENCE [LARGE SCALE GENOMIC DNA]</scope>
</reference>
<name>A0A3P7E289_WUCBA</name>
<organism evidence="2 3">
    <name type="scientific">Wuchereria bancrofti</name>
    <dbReference type="NCBI Taxonomy" id="6293"/>
    <lineage>
        <taxon>Eukaryota</taxon>
        <taxon>Metazoa</taxon>
        <taxon>Ecdysozoa</taxon>
        <taxon>Nematoda</taxon>
        <taxon>Chromadorea</taxon>
        <taxon>Rhabditida</taxon>
        <taxon>Spirurina</taxon>
        <taxon>Spiruromorpha</taxon>
        <taxon>Filarioidea</taxon>
        <taxon>Onchocercidae</taxon>
        <taxon>Wuchereria</taxon>
    </lineage>
</organism>
<accession>A0A3P7E289</accession>
<evidence type="ECO:0000259" key="1">
    <source>
        <dbReference type="Pfam" id="PF25523"/>
    </source>
</evidence>
<dbReference type="EMBL" id="UYWW01001642">
    <property type="protein sequence ID" value="VDM10797.1"/>
    <property type="molecule type" value="Genomic_DNA"/>
</dbReference>
<gene>
    <name evidence="2" type="ORF">WBA_LOCUS4183</name>
</gene>